<evidence type="ECO:0000313" key="3">
    <source>
        <dbReference type="Proteomes" id="UP000198896"/>
    </source>
</evidence>
<gene>
    <name evidence="2" type="ORF">SAMN05216245_102101</name>
</gene>
<dbReference type="InterPro" id="IPR005094">
    <property type="entry name" value="Endonuclease_MobA/VirD2"/>
</dbReference>
<feature type="domain" description="MobA/VirD2-like nuclease" evidence="1">
    <location>
        <begin position="42"/>
        <end position="170"/>
    </location>
</feature>
<dbReference type="Proteomes" id="UP000198896">
    <property type="component" value="Unassembled WGS sequence"/>
</dbReference>
<dbReference type="OrthoDB" id="9762440at2"/>
<proteinExistence type="predicted"/>
<dbReference type="RefSeq" id="WP_143089378.1">
    <property type="nucleotide sequence ID" value="NZ_FONL01000002.1"/>
</dbReference>
<organism evidence="2 3">
    <name type="scientific">Succiniclasticum ruminis DSM 9236</name>
    <dbReference type="NCBI Taxonomy" id="1123323"/>
    <lineage>
        <taxon>Bacteria</taxon>
        <taxon>Bacillati</taxon>
        <taxon>Bacillota</taxon>
        <taxon>Negativicutes</taxon>
        <taxon>Acidaminococcales</taxon>
        <taxon>Acidaminococcaceae</taxon>
        <taxon>Succiniclasticum</taxon>
    </lineage>
</organism>
<name>A0A1I1Y9J4_9FIRM</name>
<dbReference type="AlphaFoldDB" id="A0A1I1Y9J4"/>
<keyword evidence="3" id="KW-1185">Reference proteome</keyword>
<dbReference type="EMBL" id="FONL01000002">
    <property type="protein sequence ID" value="SFE16231.1"/>
    <property type="molecule type" value="Genomic_DNA"/>
</dbReference>
<protein>
    <submittedName>
        <fullName evidence="2">Relaxase/Mobilisation nuclease domain-containing protein</fullName>
    </submittedName>
</protein>
<dbReference type="STRING" id="1123323.SAMN05216245_102101"/>
<dbReference type="Pfam" id="PF03432">
    <property type="entry name" value="Relaxase"/>
    <property type="match status" value="1"/>
</dbReference>
<evidence type="ECO:0000259" key="1">
    <source>
        <dbReference type="Pfam" id="PF03432"/>
    </source>
</evidence>
<evidence type="ECO:0000313" key="2">
    <source>
        <dbReference type="EMBL" id="SFE16231.1"/>
    </source>
</evidence>
<sequence length="288" mass="33099">METVLPKPGIGDPGFAKRNPAILVAINYKNANLQRFEKSLKYITSPRATNQYLQHYSGLSRNDPVEHLKSITERFHKPPDTRLFKHFVFSFGDSWLEEKAMMEFTRKVLDHLSDPRGYPYMFAVHTNTKHPHSHALLCCTSPWDGHQFSQSPSDLEELKNYYDTLAKEKGFPLLLRRKYRRRKVLKIDGSSIKAGNGDGNTDYGCVFYLPTAAGYGAAYPAPGNRYQLCNTMVLQPYDRLSGTQECVPYLKQNLSVSRIWEDYREDCREMFITGLEFGLNLKNGRNIP</sequence>
<reference evidence="2 3" key="1">
    <citation type="submission" date="2016-10" db="EMBL/GenBank/DDBJ databases">
        <authorList>
            <person name="de Groot N.N."/>
        </authorList>
    </citation>
    <scope>NUCLEOTIDE SEQUENCE [LARGE SCALE GENOMIC DNA]</scope>
    <source>
        <strain evidence="2 3">DSM 9236</strain>
    </source>
</reference>
<accession>A0A1I1Y9J4</accession>